<feature type="compositionally biased region" description="Polar residues" evidence="6">
    <location>
        <begin position="212"/>
        <end position="221"/>
    </location>
</feature>
<dbReference type="InterPro" id="IPR005018">
    <property type="entry name" value="DOMON_domain"/>
</dbReference>
<dbReference type="CDD" id="cd09629">
    <property type="entry name" value="DOMON_CIL1_like"/>
    <property type="match status" value="1"/>
</dbReference>
<dbReference type="PANTHER" id="PTHR23130:SF157">
    <property type="entry name" value="AUXIN-INDUCED IN ROOT CULTURES PROTEIN 12"/>
    <property type="match status" value="1"/>
</dbReference>
<protein>
    <recommendedName>
        <fullName evidence="8">DOMON domain-containing protein</fullName>
    </recommendedName>
</protein>
<evidence type="ECO:0000256" key="7">
    <source>
        <dbReference type="SAM" id="SignalP"/>
    </source>
</evidence>
<evidence type="ECO:0000256" key="5">
    <source>
        <dbReference type="ARBA" id="ARBA00023136"/>
    </source>
</evidence>
<dbReference type="OMA" id="PSHSFNC"/>
<dbReference type="Pfam" id="PF04526">
    <property type="entry name" value="DUF568"/>
    <property type="match status" value="1"/>
</dbReference>
<comment type="caution">
    <text evidence="9">The sequence shown here is derived from an EMBL/GenBank/DDBJ whole genome shotgun (WGS) entry which is preliminary data.</text>
</comment>
<dbReference type="Gramene" id="Manes.12G051800.1.v8.1">
    <property type="protein sequence ID" value="Manes.12G051800.1.v8.1.CDS.1"/>
    <property type="gene ID" value="Manes.12G051800.v8.1"/>
</dbReference>
<comment type="subcellular location">
    <subcellularLocation>
        <location evidence="1">Membrane</location>
    </subcellularLocation>
</comment>
<dbReference type="STRING" id="3983.A0A2C9UTW5"/>
<keyword evidence="3 7" id="KW-0732">Signal</keyword>
<dbReference type="GO" id="GO:0016020">
    <property type="term" value="C:membrane"/>
    <property type="evidence" value="ECO:0007669"/>
    <property type="project" value="UniProtKB-SubCell"/>
</dbReference>
<evidence type="ECO:0000256" key="6">
    <source>
        <dbReference type="SAM" id="MobiDB-lite"/>
    </source>
</evidence>
<dbReference type="AlphaFoldDB" id="A0A2C9UTW5"/>
<reference evidence="10" key="1">
    <citation type="journal article" date="2016" name="Nat. Biotechnol.">
        <title>Sequencing wild and cultivated cassava and related species reveals extensive interspecific hybridization and genetic diversity.</title>
        <authorList>
            <person name="Bredeson J.V."/>
            <person name="Lyons J.B."/>
            <person name="Prochnik S.E."/>
            <person name="Wu G.A."/>
            <person name="Ha C.M."/>
            <person name="Edsinger-Gonzales E."/>
            <person name="Grimwood J."/>
            <person name="Schmutz J."/>
            <person name="Rabbi I.Y."/>
            <person name="Egesi C."/>
            <person name="Nauluvula P."/>
            <person name="Lebot V."/>
            <person name="Ndunguru J."/>
            <person name="Mkamilo G."/>
            <person name="Bart R.S."/>
            <person name="Setter T.L."/>
            <person name="Gleadow R.M."/>
            <person name="Kulakow P."/>
            <person name="Ferguson M.E."/>
            <person name="Rounsley S."/>
            <person name="Rokhsar D.S."/>
        </authorList>
    </citation>
    <scope>NUCLEOTIDE SEQUENCE [LARGE SCALE GENOMIC DNA]</scope>
    <source>
        <strain evidence="10">cv. AM560-2</strain>
    </source>
</reference>
<accession>A0A2C9UTW5</accession>
<evidence type="ECO:0000256" key="1">
    <source>
        <dbReference type="ARBA" id="ARBA00004370"/>
    </source>
</evidence>
<feature type="compositionally biased region" description="Low complexity" evidence="6">
    <location>
        <begin position="196"/>
        <end position="211"/>
    </location>
</feature>
<feature type="signal peptide" evidence="7">
    <location>
        <begin position="1"/>
        <end position="30"/>
    </location>
</feature>
<keyword evidence="5" id="KW-0472">Membrane</keyword>
<sequence>MGSSSSLSCSSLLIALWAVVVILLISPANSLNCTSQKFTNKLYENCTDLPTLKASLHYTYNASNSSLSIAFKAPPAKSDGWVGWGINLNGTGMAGAQALVAMKNGSIVVVKKYSIASYSDIKETSKLAVDVWNLSSESDANGNFVIFASVNIPGSLEKVNQIWQVGPSVKDGFPAKHEFAAANLQAKATLELVASKSSGGNTTESGTNSTTPDSRSSSTNGTSAAYKIKDLNVRFQFGIFALLGSLMVF</sequence>
<name>A0A2C9UTW5_MANES</name>
<evidence type="ECO:0000256" key="2">
    <source>
        <dbReference type="ARBA" id="ARBA00022448"/>
    </source>
</evidence>
<feature type="chain" id="PRO_5012971485" description="DOMON domain-containing protein" evidence="7">
    <location>
        <begin position="31"/>
        <end position="249"/>
    </location>
</feature>
<gene>
    <name evidence="9" type="ORF">MANES_12G051800v8</name>
</gene>
<organism evidence="9 10">
    <name type="scientific">Manihot esculenta</name>
    <name type="common">Cassava</name>
    <name type="synonym">Jatropha manihot</name>
    <dbReference type="NCBI Taxonomy" id="3983"/>
    <lineage>
        <taxon>Eukaryota</taxon>
        <taxon>Viridiplantae</taxon>
        <taxon>Streptophyta</taxon>
        <taxon>Embryophyta</taxon>
        <taxon>Tracheophyta</taxon>
        <taxon>Spermatophyta</taxon>
        <taxon>Magnoliopsida</taxon>
        <taxon>eudicotyledons</taxon>
        <taxon>Gunneridae</taxon>
        <taxon>Pentapetalae</taxon>
        <taxon>rosids</taxon>
        <taxon>fabids</taxon>
        <taxon>Malpighiales</taxon>
        <taxon>Euphorbiaceae</taxon>
        <taxon>Crotonoideae</taxon>
        <taxon>Manihoteae</taxon>
        <taxon>Manihot</taxon>
    </lineage>
</organism>
<dbReference type="Proteomes" id="UP000091857">
    <property type="component" value="Chromosome 12"/>
</dbReference>
<keyword evidence="4" id="KW-0249">Electron transport</keyword>
<feature type="domain" description="DOMON" evidence="8">
    <location>
        <begin position="52"/>
        <end position="166"/>
    </location>
</feature>
<evidence type="ECO:0000256" key="4">
    <source>
        <dbReference type="ARBA" id="ARBA00022982"/>
    </source>
</evidence>
<dbReference type="OrthoDB" id="1720670at2759"/>
<evidence type="ECO:0000259" key="8">
    <source>
        <dbReference type="PROSITE" id="PS50836"/>
    </source>
</evidence>
<evidence type="ECO:0000313" key="9">
    <source>
        <dbReference type="EMBL" id="OAY34851.1"/>
    </source>
</evidence>
<dbReference type="InterPro" id="IPR045265">
    <property type="entry name" value="AIR12_DOMON"/>
</dbReference>
<feature type="region of interest" description="Disordered" evidence="6">
    <location>
        <begin position="196"/>
        <end position="221"/>
    </location>
</feature>
<keyword evidence="2" id="KW-0813">Transport</keyword>
<dbReference type="PANTHER" id="PTHR23130">
    <property type="entry name" value="CYTOCHROME B561 AND DOMON DOMAIN-CONTAINING PROTEIN"/>
    <property type="match status" value="1"/>
</dbReference>
<dbReference type="EMBL" id="CM004398">
    <property type="protein sequence ID" value="OAY34851.1"/>
    <property type="molecule type" value="Genomic_DNA"/>
</dbReference>
<dbReference type="PROSITE" id="PS50836">
    <property type="entry name" value="DOMON"/>
    <property type="match status" value="1"/>
</dbReference>
<evidence type="ECO:0000256" key="3">
    <source>
        <dbReference type="ARBA" id="ARBA00022729"/>
    </source>
</evidence>
<keyword evidence="10" id="KW-1185">Reference proteome</keyword>
<proteinExistence type="predicted"/>
<evidence type="ECO:0000313" key="10">
    <source>
        <dbReference type="Proteomes" id="UP000091857"/>
    </source>
</evidence>